<gene>
    <name evidence="2" type="ORF">KCMC57_15170</name>
</gene>
<evidence type="ECO:0000313" key="2">
    <source>
        <dbReference type="EMBL" id="BFP45149.1"/>
    </source>
</evidence>
<feature type="signal peptide" evidence="1">
    <location>
        <begin position="1"/>
        <end position="27"/>
    </location>
</feature>
<keyword evidence="1" id="KW-0732">Signal</keyword>
<reference evidence="2" key="1">
    <citation type="submission" date="2024-07" db="EMBL/GenBank/DDBJ databases">
        <title>Complete genome sequences of cellulolytic bacteria, Kitasatospora sp. CMC57 and Streptomyces sp. CMC78, isolated from Japanese agricultural soil.</title>
        <authorList>
            <person name="Hashimoto T."/>
            <person name="Ito M."/>
            <person name="Iwamoto M."/>
            <person name="Fukahori D."/>
            <person name="Shoda T."/>
            <person name="Sakoda M."/>
            <person name="Morohoshi T."/>
            <person name="Mitsuboshi M."/>
            <person name="Nishizawa T."/>
        </authorList>
    </citation>
    <scope>NUCLEOTIDE SEQUENCE</scope>
    <source>
        <strain evidence="2">CMC57</strain>
    </source>
</reference>
<feature type="chain" id="PRO_5044191493" description="Secreted protein" evidence="1">
    <location>
        <begin position="28"/>
        <end position="145"/>
    </location>
</feature>
<evidence type="ECO:0008006" key="3">
    <source>
        <dbReference type="Google" id="ProtNLM"/>
    </source>
</evidence>
<dbReference type="RefSeq" id="WP_407987678.1">
    <property type="nucleotide sequence ID" value="NZ_AP035881.2"/>
</dbReference>
<proteinExistence type="predicted"/>
<name>A0AB33JV30_9ACTN</name>
<accession>A0AB33JV30</accession>
<dbReference type="EMBL" id="AP035881">
    <property type="protein sequence ID" value="BFP45149.1"/>
    <property type="molecule type" value="Genomic_DNA"/>
</dbReference>
<dbReference type="AlphaFoldDB" id="A0AB33JV30"/>
<protein>
    <recommendedName>
        <fullName evidence="3">Secreted protein</fullName>
    </recommendedName>
</protein>
<evidence type="ECO:0000256" key="1">
    <source>
        <dbReference type="SAM" id="SignalP"/>
    </source>
</evidence>
<sequence length="145" mass="15007">MAIFTKIAAVAALAVPLLVAVPGTAQAAATPSGCSSVTQIGSTAYLNVGGETMASVKQYKGCGKNYSYIYVWQGYRSNHSSWDVCAAIVTGGGHDVQDPQCGHNDVELWSFGAATLSECTQALGWNGTGPIPYAGEVAVKTDVRC</sequence>
<organism evidence="2">
    <name type="scientific">Kitasatospora sp. CMC57</name>
    <dbReference type="NCBI Taxonomy" id="3231513"/>
    <lineage>
        <taxon>Bacteria</taxon>
        <taxon>Bacillati</taxon>
        <taxon>Actinomycetota</taxon>
        <taxon>Actinomycetes</taxon>
        <taxon>Kitasatosporales</taxon>
        <taxon>Streptomycetaceae</taxon>
        <taxon>Kitasatospora</taxon>
    </lineage>
</organism>